<dbReference type="InterPro" id="IPR050768">
    <property type="entry name" value="UPF0353/GerABKA_families"/>
</dbReference>
<dbReference type="Gene3D" id="3.40.50.410">
    <property type="entry name" value="von Willebrand factor, type A domain"/>
    <property type="match status" value="1"/>
</dbReference>
<keyword evidence="1" id="KW-1003">Cell membrane</keyword>
<dbReference type="PROSITE" id="PS50234">
    <property type="entry name" value="VWFA"/>
    <property type="match status" value="1"/>
</dbReference>
<reference evidence="7 8" key="1">
    <citation type="submission" date="2019-01" db="EMBL/GenBank/DDBJ databases">
        <title>Lacunisphaera sp. strain TWA-58.</title>
        <authorList>
            <person name="Chen W.-M."/>
        </authorList>
    </citation>
    <scope>NUCLEOTIDE SEQUENCE [LARGE SCALE GENOMIC DNA]</scope>
    <source>
        <strain evidence="7 8">TWA-58</strain>
    </source>
</reference>
<dbReference type="SUPFAM" id="SSF53300">
    <property type="entry name" value="vWA-like"/>
    <property type="match status" value="1"/>
</dbReference>
<dbReference type="InterPro" id="IPR002035">
    <property type="entry name" value="VWF_A"/>
</dbReference>
<dbReference type="PANTHER" id="PTHR22550">
    <property type="entry name" value="SPORE GERMINATION PROTEIN"/>
    <property type="match status" value="1"/>
</dbReference>
<proteinExistence type="predicted"/>
<dbReference type="OrthoDB" id="6206554at2"/>
<evidence type="ECO:0000313" key="8">
    <source>
        <dbReference type="Proteomes" id="UP000290218"/>
    </source>
</evidence>
<evidence type="ECO:0000256" key="5">
    <source>
        <dbReference type="SAM" id="Phobius"/>
    </source>
</evidence>
<dbReference type="AlphaFoldDB" id="A0A4Q1C4I3"/>
<dbReference type="InterPro" id="IPR036465">
    <property type="entry name" value="vWFA_dom_sf"/>
</dbReference>
<keyword evidence="4 5" id="KW-0472">Membrane</keyword>
<evidence type="ECO:0000256" key="4">
    <source>
        <dbReference type="ARBA" id="ARBA00023136"/>
    </source>
</evidence>
<protein>
    <submittedName>
        <fullName evidence="7">VWA domain-containing protein</fullName>
    </submittedName>
</protein>
<dbReference type="PANTHER" id="PTHR22550:SF5">
    <property type="entry name" value="LEUCINE ZIPPER PROTEIN 4"/>
    <property type="match status" value="1"/>
</dbReference>
<dbReference type="SMART" id="SM00327">
    <property type="entry name" value="VWA"/>
    <property type="match status" value="1"/>
</dbReference>
<dbReference type="EMBL" id="SDHX01000002">
    <property type="protein sequence ID" value="RXK53302.1"/>
    <property type="molecule type" value="Genomic_DNA"/>
</dbReference>
<evidence type="ECO:0000313" key="7">
    <source>
        <dbReference type="EMBL" id="RXK53302.1"/>
    </source>
</evidence>
<evidence type="ECO:0000259" key="6">
    <source>
        <dbReference type="PROSITE" id="PS50234"/>
    </source>
</evidence>
<gene>
    <name evidence="7" type="ORF">ESB00_16520</name>
</gene>
<dbReference type="Proteomes" id="UP000290218">
    <property type="component" value="Unassembled WGS sequence"/>
</dbReference>
<evidence type="ECO:0000256" key="1">
    <source>
        <dbReference type="ARBA" id="ARBA00022475"/>
    </source>
</evidence>
<comment type="caution">
    <text evidence="7">The sequence shown here is derived from an EMBL/GenBank/DDBJ whole genome shotgun (WGS) entry which is preliminary data.</text>
</comment>
<name>A0A4Q1C4I3_9BACT</name>
<evidence type="ECO:0000256" key="2">
    <source>
        <dbReference type="ARBA" id="ARBA00022692"/>
    </source>
</evidence>
<evidence type="ECO:0000256" key="3">
    <source>
        <dbReference type="ARBA" id="ARBA00022989"/>
    </source>
</evidence>
<feature type="transmembrane region" description="Helical" evidence="5">
    <location>
        <begin position="6"/>
        <end position="26"/>
    </location>
</feature>
<feature type="transmembrane region" description="Helical" evidence="5">
    <location>
        <begin position="54"/>
        <end position="71"/>
    </location>
</feature>
<keyword evidence="8" id="KW-1185">Reference proteome</keyword>
<accession>A0A4Q1C4I3</accession>
<dbReference type="RefSeq" id="WP_129048891.1">
    <property type="nucleotide sequence ID" value="NZ_SDHX01000002.1"/>
</dbReference>
<organism evidence="7 8">
    <name type="scientific">Oleiharenicola lentus</name>
    <dbReference type="NCBI Taxonomy" id="2508720"/>
    <lineage>
        <taxon>Bacteria</taxon>
        <taxon>Pseudomonadati</taxon>
        <taxon>Verrucomicrobiota</taxon>
        <taxon>Opitutia</taxon>
        <taxon>Opitutales</taxon>
        <taxon>Opitutaceae</taxon>
        <taxon>Oleiharenicola</taxon>
    </lineage>
</organism>
<keyword evidence="3 5" id="KW-1133">Transmembrane helix</keyword>
<feature type="transmembrane region" description="Helical" evidence="5">
    <location>
        <begin position="312"/>
        <end position="332"/>
    </location>
</feature>
<keyword evidence="2 5" id="KW-0812">Transmembrane</keyword>
<sequence length="347" mass="38172">MPLTNYTLHSPWWLLALLALPLLVWVRGRRGAPVLVVPFAAAWHRPSMIPTSRWPAYFATVGLVLLIVALARPQIVEDKREVKQQGYDLMLAIDLSGSMLAEDYERGGERINRLQAVKPIIQAFINQRTSDRIGMVVFSGRAYTLAPLTFDHEWLERQVERLKLGMIEDGTAIGDGLGVALTRLEQAKRESSGQRKGAFVVLMTDGANNRGVLTPVQATDIAKARGVPVYTIGAGKDGLVPMPVFDDNGNKIGYRRAISDLDESQLRAMADATGGKFFRAFDLDTTEKAFAAIDAAQKIEFQAKSYLLTTELFHWLAIPGAALLFLGALAALPPQLPLRRKRAAVTP</sequence>
<dbReference type="Pfam" id="PF00092">
    <property type="entry name" value="VWA"/>
    <property type="match status" value="1"/>
</dbReference>
<feature type="domain" description="VWFA" evidence="6">
    <location>
        <begin position="88"/>
        <end position="293"/>
    </location>
</feature>